<dbReference type="EMBL" id="CP017812">
    <property type="protein sequence ID" value="AOZ72042.1"/>
    <property type="molecule type" value="Genomic_DNA"/>
</dbReference>
<dbReference type="OrthoDB" id="3078321at2"/>
<keyword evidence="2" id="KW-1185">Reference proteome</keyword>
<accession>A0A1D9MIC2</accession>
<proteinExistence type="predicted"/>
<evidence type="ECO:0000313" key="1">
    <source>
        <dbReference type="EMBL" id="AOZ72042.1"/>
    </source>
</evidence>
<dbReference type="STRING" id="1912795.BK816_00980"/>
<gene>
    <name evidence="1" type="ORF">BK816_00980</name>
</gene>
<name>A0A1D9MIC2_9ACTO</name>
<evidence type="ECO:0008006" key="3">
    <source>
        <dbReference type="Google" id="ProtNLM"/>
    </source>
</evidence>
<dbReference type="KEGG" id="avu:BK816_00980"/>
<reference evidence="1 2" key="1">
    <citation type="submission" date="2016-10" db="EMBL/GenBank/DDBJ databases">
        <title>Actinomyces aegypiusis sp. nov., isolated from the Aegypius monachus in Qinghai Tibet Plateau China.</title>
        <authorList>
            <person name="Wang Y."/>
        </authorList>
    </citation>
    <scope>NUCLEOTIDE SEQUENCE [LARGE SCALE GENOMIC DNA]</scope>
    <source>
        <strain evidence="1 2">VUL4_3</strain>
    </source>
</reference>
<protein>
    <recommendedName>
        <fullName evidence="3">HK97 gp10 family phage protein</fullName>
    </recommendedName>
</protein>
<sequence>MARTQIKMPTKTLEQFAHLTTAMPEIADEAVTAGGRVVEERVRANLSGAIGSGTKGKSRSTGQLLGALGLSPAKVDRKGDHNVKVGFTENRRDGRPNALIANVLEYGKAGQTPRPFLRPARASSRRACLEAMKHVLQNRMKGR</sequence>
<dbReference type="AlphaFoldDB" id="A0A1D9MIC2"/>
<dbReference type="Proteomes" id="UP000176288">
    <property type="component" value="Chromosome"/>
</dbReference>
<organism evidence="1 2">
    <name type="scientific">Boudabousia tangfeifanii</name>
    <dbReference type="NCBI Taxonomy" id="1912795"/>
    <lineage>
        <taxon>Bacteria</taxon>
        <taxon>Bacillati</taxon>
        <taxon>Actinomycetota</taxon>
        <taxon>Actinomycetes</taxon>
        <taxon>Actinomycetales</taxon>
        <taxon>Actinomycetaceae</taxon>
        <taxon>Boudabousia</taxon>
    </lineage>
</organism>
<dbReference type="RefSeq" id="WP_071163508.1">
    <property type="nucleotide sequence ID" value="NZ_CP017812.1"/>
</dbReference>
<evidence type="ECO:0000313" key="2">
    <source>
        <dbReference type="Proteomes" id="UP000176288"/>
    </source>
</evidence>